<feature type="chain" id="PRO_5026700436" evidence="2">
    <location>
        <begin position="24"/>
        <end position="474"/>
    </location>
</feature>
<dbReference type="PANTHER" id="PTHR37957:SF1">
    <property type="entry name" value="PHYTASE-LIKE DOMAIN-CONTAINING PROTEIN"/>
    <property type="match status" value="1"/>
</dbReference>
<reference evidence="5 6" key="1">
    <citation type="submission" date="2020-05" db="EMBL/GenBank/DDBJ databases">
        <title>Complete genome sequence of Gemmatimonas greenlandica TET16.</title>
        <authorList>
            <person name="Zeng Y."/>
        </authorList>
    </citation>
    <scope>NUCLEOTIDE SEQUENCE [LARGE SCALE GENOMIC DNA]</scope>
    <source>
        <strain evidence="5 6">TET16</strain>
    </source>
</reference>
<dbReference type="EMBL" id="CP053085">
    <property type="protein sequence ID" value="QJR36758.1"/>
    <property type="molecule type" value="Genomic_DNA"/>
</dbReference>
<protein>
    <submittedName>
        <fullName evidence="5">Esterase-like activity of phytase family protein</fullName>
    </submittedName>
</protein>
<dbReference type="Pfam" id="PF07589">
    <property type="entry name" value="PEP-CTERM"/>
    <property type="match status" value="1"/>
</dbReference>
<dbReference type="InterPro" id="IPR027372">
    <property type="entry name" value="Phytase-like_dom"/>
</dbReference>
<feature type="signal peptide" evidence="2">
    <location>
        <begin position="1"/>
        <end position="23"/>
    </location>
</feature>
<keyword evidence="1" id="KW-1133">Transmembrane helix</keyword>
<keyword evidence="1" id="KW-0472">Membrane</keyword>
<sequence>MHSRRWSLPLTVALAAAFTPVGAQTLTSPSYVNGIAIEGSREDLAGSASLFNRLGFFSDLYYDRNRNEWWAVSDRGPGGGVISYDTRMQRFTIDIDGNTGAISNFKVQQTVLFKSQGVPLNGLAPSPTNTLGNSLDPEGIVVVPQTGNFLVSDEYGPSVLEFDRSGNLVRRFTVPANLVPKVGATTDYASVPPTLTAGREPNRGYEGLAISPDGKFAYAMLQNGTVKDGLVGGNRGKYTRIVKYDIATGEAVAQYAYELESSAQGRGISAIVALGNDKFLVLERNNRGIGTGATLASADKNIFQIDLTGATDVTGIDLPPTGPLPLGFAAAAKSGKLIDLDANALAALGNKVPEKMEGFAVGPMLADGSFMLLMGTDNDYSVTQNGAGTQFDVYFKFSDSDPLATSIQCPIGTVTGCTGTLTGDYALVPGILQSYKANINGYVPTVVPEPSTVVLMTIGLGLLGGVLVRRQRSA</sequence>
<evidence type="ECO:0000259" key="4">
    <source>
        <dbReference type="Pfam" id="PF13449"/>
    </source>
</evidence>
<feature type="domain" description="Ice-binding protein C-terminal" evidence="3">
    <location>
        <begin position="447"/>
        <end position="470"/>
    </location>
</feature>
<keyword evidence="6" id="KW-1185">Reference proteome</keyword>
<name>A0A6M4IRV5_9BACT</name>
<dbReference type="SUPFAM" id="SSF75011">
    <property type="entry name" value="3-carboxy-cis,cis-mucoante lactonizing enzyme"/>
    <property type="match status" value="1"/>
</dbReference>
<evidence type="ECO:0000256" key="1">
    <source>
        <dbReference type="SAM" id="Phobius"/>
    </source>
</evidence>
<evidence type="ECO:0000259" key="3">
    <source>
        <dbReference type="Pfam" id="PF07589"/>
    </source>
</evidence>
<keyword evidence="1" id="KW-0812">Transmembrane</keyword>
<dbReference type="Pfam" id="PF13449">
    <property type="entry name" value="Phytase-like"/>
    <property type="match status" value="1"/>
</dbReference>
<organism evidence="5 6">
    <name type="scientific">Gemmatimonas groenlandica</name>
    <dbReference type="NCBI Taxonomy" id="2732249"/>
    <lineage>
        <taxon>Bacteria</taxon>
        <taxon>Pseudomonadati</taxon>
        <taxon>Gemmatimonadota</taxon>
        <taxon>Gemmatimonadia</taxon>
        <taxon>Gemmatimonadales</taxon>
        <taxon>Gemmatimonadaceae</taxon>
        <taxon>Gemmatimonas</taxon>
    </lineage>
</organism>
<accession>A0A6M4IRV5</accession>
<dbReference type="KEGG" id="ggr:HKW67_15165"/>
<dbReference type="AlphaFoldDB" id="A0A6M4IRV5"/>
<dbReference type="RefSeq" id="WP_171226191.1">
    <property type="nucleotide sequence ID" value="NZ_CP053085.1"/>
</dbReference>
<dbReference type="NCBIfam" id="TIGR02595">
    <property type="entry name" value="PEP_CTERM"/>
    <property type="match status" value="1"/>
</dbReference>
<evidence type="ECO:0000256" key="2">
    <source>
        <dbReference type="SAM" id="SignalP"/>
    </source>
</evidence>
<evidence type="ECO:0000313" key="6">
    <source>
        <dbReference type="Proteomes" id="UP000500938"/>
    </source>
</evidence>
<feature type="domain" description="Phytase-like" evidence="4">
    <location>
        <begin position="53"/>
        <end position="380"/>
    </location>
</feature>
<dbReference type="PANTHER" id="PTHR37957">
    <property type="entry name" value="BLR7070 PROTEIN"/>
    <property type="match status" value="1"/>
</dbReference>
<dbReference type="InterPro" id="IPR013424">
    <property type="entry name" value="Ice-binding_C"/>
</dbReference>
<keyword evidence="2" id="KW-0732">Signal</keyword>
<feature type="transmembrane region" description="Helical" evidence="1">
    <location>
        <begin position="450"/>
        <end position="468"/>
    </location>
</feature>
<dbReference type="Proteomes" id="UP000500938">
    <property type="component" value="Chromosome"/>
</dbReference>
<evidence type="ECO:0000313" key="5">
    <source>
        <dbReference type="EMBL" id="QJR36758.1"/>
    </source>
</evidence>
<proteinExistence type="predicted"/>
<gene>
    <name evidence="5" type="ORF">HKW67_15165</name>
</gene>